<organism evidence="2 3">
    <name type="scientific">Oncorhynchus tshawytscha</name>
    <name type="common">Chinook salmon</name>
    <name type="synonym">Salmo tshawytscha</name>
    <dbReference type="NCBI Taxonomy" id="74940"/>
    <lineage>
        <taxon>Eukaryota</taxon>
        <taxon>Metazoa</taxon>
        <taxon>Chordata</taxon>
        <taxon>Craniata</taxon>
        <taxon>Vertebrata</taxon>
        <taxon>Euteleostomi</taxon>
        <taxon>Actinopterygii</taxon>
        <taxon>Neopterygii</taxon>
        <taxon>Teleostei</taxon>
        <taxon>Protacanthopterygii</taxon>
        <taxon>Salmoniformes</taxon>
        <taxon>Salmonidae</taxon>
        <taxon>Salmoninae</taxon>
        <taxon>Oncorhynchus</taxon>
    </lineage>
</organism>
<dbReference type="Pfam" id="PF10712">
    <property type="entry name" value="NAD-GH"/>
    <property type="match status" value="1"/>
</dbReference>
<reference evidence="2" key="3">
    <citation type="submission" date="2025-09" db="UniProtKB">
        <authorList>
            <consortium name="Ensembl"/>
        </authorList>
    </citation>
    <scope>IDENTIFICATION</scope>
</reference>
<dbReference type="Ensembl" id="ENSOTST00005163531.1">
    <property type="protein sequence ID" value="ENSOTSP00005153344.1"/>
    <property type="gene ID" value="ENSOTSG00005056280.1"/>
</dbReference>
<proteinExistence type="predicted"/>
<evidence type="ECO:0000313" key="2">
    <source>
        <dbReference type="Ensembl" id="ENSOTSP00005153344.1"/>
    </source>
</evidence>
<accession>A0AAZ3SJW2</accession>
<evidence type="ECO:0000256" key="1">
    <source>
        <dbReference type="SAM" id="Phobius"/>
    </source>
</evidence>
<keyword evidence="3" id="KW-1185">Reference proteome</keyword>
<keyword evidence="1" id="KW-1133">Transmembrane helix</keyword>
<keyword evidence="1" id="KW-0472">Membrane</keyword>
<dbReference type="GeneTree" id="ENSGT00390000006516"/>
<keyword evidence="1" id="KW-0812">Transmembrane</keyword>
<dbReference type="Proteomes" id="UP000694402">
    <property type="component" value="Unassembled WGS sequence"/>
</dbReference>
<protein>
    <submittedName>
        <fullName evidence="2">Uncharacterized protein</fullName>
    </submittedName>
</protein>
<reference evidence="3" key="1">
    <citation type="journal article" date="2018" name="PLoS ONE">
        <title>Chinook salmon (Oncorhynchus tshawytscha) genome and transcriptome.</title>
        <authorList>
            <person name="Christensen K.A."/>
            <person name="Leong J.S."/>
            <person name="Sakhrani D."/>
            <person name="Biagi C.A."/>
            <person name="Minkley D.R."/>
            <person name="Withler R.E."/>
            <person name="Rondeau E.B."/>
            <person name="Koop B.F."/>
            <person name="Devlin R.H."/>
        </authorList>
    </citation>
    <scope>NUCLEOTIDE SEQUENCE [LARGE SCALE GENOMIC DNA]</scope>
</reference>
<dbReference type="InterPro" id="IPR019651">
    <property type="entry name" value="Glutamate_DH_NAD-spec"/>
</dbReference>
<feature type="transmembrane region" description="Helical" evidence="1">
    <location>
        <begin position="12"/>
        <end position="37"/>
    </location>
</feature>
<name>A0AAZ3SJW2_ONCTS</name>
<reference evidence="2" key="2">
    <citation type="submission" date="2025-08" db="UniProtKB">
        <authorList>
            <consortium name="Ensembl"/>
        </authorList>
    </citation>
    <scope>IDENTIFICATION</scope>
</reference>
<dbReference type="AlphaFoldDB" id="A0AAZ3SJW2"/>
<evidence type="ECO:0000313" key="3">
    <source>
        <dbReference type="Proteomes" id="UP000694402"/>
    </source>
</evidence>
<sequence length="141" mass="15762">MLAWELEERVLLALSQAVLSLLTALLFWLMSFLFFLLNSSAKWLTRWLSKSSPPRCVSPAVAFTSNIPSSMVKMETSKGASAEIKDENIALLSLAFVQAVSDSRRRGLIDDPQDVQSRDHPSVFSSLPLGVVEVGWDYFWP</sequence>